<dbReference type="CDD" id="cd05569">
    <property type="entry name" value="PTS_IIB_fructose"/>
    <property type="match status" value="1"/>
</dbReference>
<dbReference type="NCBIfam" id="NF041368">
    <property type="entry name" value="Fbpase2_Halo"/>
    <property type="match status" value="1"/>
</dbReference>
<comment type="caution">
    <text evidence="13">The sequence shown here is derived from an EMBL/GenBank/DDBJ whole genome shotgun (WGS) entry which is preliminary data.</text>
</comment>
<evidence type="ECO:0000256" key="10">
    <source>
        <dbReference type="ARBA" id="ARBA00023239"/>
    </source>
</evidence>
<gene>
    <name evidence="13" type="ORF">MBEHAL_0392</name>
</gene>
<dbReference type="GO" id="GO:0004332">
    <property type="term" value="F:fructose-bisphosphate aldolase activity"/>
    <property type="evidence" value="ECO:0007669"/>
    <property type="project" value="UniProtKB-EC"/>
</dbReference>
<dbReference type="EC" id="4.1.2.13" evidence="5"/>
<evidence type="ECO:0000256" key="11">
    <source>
        <dbReference type="SAM" id="MobiDB-lite"/>
    </source>
</evidence>
<dbReference type="InterPro" id="IPR003501">
    <property type="entry name" value="PTS_EIIB_2/3"/>
</dbReference>
<feature type="compositionally biased region" description="Low complexity" evidence="11">
    <location>
        <begin position="83"/>
        <end position="100"/>
    </location>
</feature>
<dbReference type="Pfam" id="PF02302">
    <property type="entry name" value="PTS_IIB"/>
    <property type="match status" value="1"/>
</dbReference>
<evidence type="ECO:0000256" key="2">
    <source>
        <dbReference type="ARBA" id="ARBA00001947"/>
    </source>
</evidence>
<evidence type="ECO:0000256" key="8">
    <source>
        <dbReference type="ARBA" id="ARBA00022833"/>
    </source>
</evidence>
<evidence type="ECO:0000256" key="7">
    <source>
        <dbReference type="ARBA" id="ARBA00022723"/>
    </source>
</evidence>
<dbReference type="GO" id="GO:0022877">
    <property type="term" value="F:protein-N(PI)-phosphohistidine-fructose phosphotransferase system transporter activity"/>
    <property type="evidence" value="ECO:0007669"/>
    <property type="project" value="InterPro"/>
</dbReference>
<keyword evidence="7" id="KW-0479">Metal-binding</keyword>
<evidence type="ECO:0000256" key="6">
    <source>
        <dbReference type="ARBA" id="ARBA00022679"/>
    </source>
</evidence>
<evidence type="ECO:0000313" key="13">
    <source>
        <dbReference type="EMBL" id="GAD51632.1"/>
    </source>
</evidence>
<dbReference type="InterPro" id="IPR036095">
    <property type="entry name" value="PTS_EIIB-like_sf"/>
</dbReference>
<evidence type="ECO:0000259" key="12">
    <source>
        <dbReference type="PROSITE" id="PS51099"/>
    </source>
</evidence>
<evidence type="ECO:0000256" key="5">
    <source>
        <dbReference type="ARBA" id="ARBA00013068"/>
    </source>
</evidence>
<feature type="domain" description="PTS EIIB type-2" evidence="12">
    <location>
        <begin position="1"/>
        <end position="81"/>
    </location>
</feature>
<dbReference type="GO" id="GO:0008270">
    <property type="term" value="F:zinc ion binding"/>
    <property type="evidence" value="ECO:0007669"/>
    <property type="project" value="InterPro"/>
</dbReference>
<keyword evidence="10" id="KW-0456">Lyase</keyword>
<name>U2YSA1_9EURY</name>
<dbReference type="Gene3D" id="3.40.50.2300">
    <property type="match status" value="1"/>
</dbReference>
<dbReference type="SUPFAM" id="SSF51569">
    <property type="entry name" value="Aldolase"/>
    <property type="match status" value="1"/>
</dbReference>
<reference evidence="13 14" key="1">
    <citation type="submission" date="2013-09" db="EMBL/GenBank/DDBJ databases">
        <title>Whole genome sequencing of Halarchaeum acidiphilum strain MH1-52-1.</title>
        <authorList>
            <person name="Shimane Y."/>
            <person name="Minegishi H."/>
            <person name="Nishi S."/>
            <person name="Echigo A."/>
            <person name="Shuto A."/>
            <person name="Konishi M."/>
            <person name="Ito T."/>
            <person name="Ohkuma M."/>
            <person name="Ohta Y."/>
            <person name="Nagano Y."/>
            <person name="Tsubouchi T."/>
            <person name="Mori K."/>
            <person name="Usui K."/>
            <person name="Kamekura M."/>
            <person name="Usami R."/>
            <person name="Takaki Y."/>
            <person name="Hatada Y."/>
        </authorList>
    </citation>
    <scope>NUCLEOTIDE SEQUENCE [LARGE SCALE GENOMIC DNA]</scope>
    <source>
        <strain evidence="13 14">JCM 16109</strain>
    </source>
</reference>
<protein>
    <recommendedName>
        <fullName evidence="5">fructose-bisphosphate aldolase</fullName>
        <ecNumber evidence="5">4.1.2.13</ecNumber>
    </recommendedName>
</protein>
<dbReference type="PROSITE" id="PS51099">
    <property type="entry name" value="PTS_EIIB_TYPE_2"/>
    <property type="match status" value="1"/>
</dbReference>
<dbReference type="Gene3D" id="3.20.20.70">
    <property type="entry name" value="Aldolase class I"/>
    <property type="match status" value="1"/>
</dbReference>
<evidence type="ECO:0000256" key="1">
    <source>
        <dbReference type="ARBA" id="ARBA00000441"/>
    </source>
</evidence>
<proteinExistence type="inferred from homology"/>
<dbReference type="Pfam" id="PF01116">
    <property type="entry name" value="F_bP_aldolase"/>
    <property type="match status" value="1"/>
</dbReference>
<keyword evidence="9" id="KW-0324">Glycolysis</keyword>
<dbReference type="InterPro" id="IPR000771">
    <property type="entry name" value="FBA_II"/>
</dbReference>
<dbReference type="InterPro" id="IPR006411">
    <property type="entry name" value="Fruct_bisP_bact"/>
</dbReference>
<dbReference type="InterPro" id="IPR054909">
    <property type="entry name" value="Fbpase2"/>
</dbReference>
<evidence type="ECO:0000256" key="9">
    <source>
        <dbReference type="ARBA" id="ARBA00023152"/>
    </source>
</evidence>
<dbReference type="GO" id="GO:0006096">
    <property type="term" value="P:glycolytic process"/>
    <property type="evidence" value="ECO:0007669"/>
    <property type="project" value="UniProtKB-KW"/>
</dbReference>
<dbReference type="SUPFAM" id="SSF52794">
    <property type="entry name" value="PTS system IIB component-like"/>
    <property type="match status" value="1"/>
</dbReference>
<comment type="catalytic activity">
    <reaction evidence="1">
        <text>beta-D-fructose 1,6-bisphosphate = D-glyceraldehyde 3-phosphate + dihydroxyacetone phosphate</text>
        <dbReference type="Rhea" id="RHEA:14729"/>
        <dbReference type="ChEBI" id="CHEBI:32966"/>
        <dbReference type="ChEBI" id="CHEBI:57642"/>
        <dbReference type="ChEBI" id="CHEBI:59776"/>
        <dbReference type="EC" id="4.1.2.13"/>
    </reaction>
</comment>
<evidence type="ECO:0000256" key="3">
    <source>
        <dbReference type="ARBA" id="ARBA00004714"/>
    </source>
</evidence>
<dbReference type="InterPro" id="IPR013011">
    <property type="entry name" value="PTS_EIIB_2"/>
</dbReference>
<dbReference type="GO" id="GO:0005829">
    <property type="term" value="C:cytosol"/>
    <property type="evidence" value="ECO:0007669"/>
    <property type="project" value="TreeGrafter"/>
</dbReference>
<keyword evidence="14" id="KW-1185">Reference proteome</keyword>
<comment type="cofactor">
    <cofactor evidence="2">
        <name>Zn(2+)</name>
        <dbReference type="ChEBI" id="CHEBI:29105"/>
    </cofactor>
</comment>
<dbReference type="PANTHER" id="PTHR30559:SF0">
    <property type="entry name" value="FRUCTOSE-BISPHOSPHATE ALDOLASE"/>
    <property type="match status" value="1"/>
</dbReference>
<evidence type="ECO:0000313" key="14">
    <source>
        <dbReference type="Proteomes" id="UP000016986"/>
    </source>
</evidence>
<comment type="similarity">
    <text evidence="4">Belongs to the class II fructose-bisphosphate aldolase family.</text>
</comment>
<dbReference type="eggNOG" id="arCOG10194">
    <property type="taxonomic scope" value="Archaea"/>
</dbReference>
<keyword evidence="8" id="KW-0862">Zinc</keyword>
<feature type="region of interest" description="Disordered" evidence="11">
    <location>
        <begin position="83"/>
        <end position="128"/>
    </location>
</feature>
<dbReference type="InterPro" id="IPR003353">
    <property type="entry name" value="PTS_IIB_fruc"/>
</dbReference>
<organism evidence="13 14">
    <name type="scientific">Halarchaeum acidiphilum MH1-52-1</name>
    <dbReference type="NCBI Taxonomy" id="1261545"/>
    <lineage>
        <taxon>Archaea</taxon>
        <taxon>Methanobacteriati</taxon>
        <taxon>Methanobacteriota</taxon>
        <taxon>Stenosarchaea group</taxon>
        <taxon>Halobacteria</taxon>
        <taxon>Halobacteriales</taxon>
        <taxon>Halobacteriaceae</taxon>
    </lineage>
</organism>
<dbReference type="GO" id="GO:0009401">
    <property type="term" value="P:phosphoenolpyruvate-dependent sugar phosphotransferase system"/>
    <property type="evidence" value="ECO:0007669"/>
    <property type="project" value="InterPro"/>
</dbReference>
<comment type="pathway">
    <text evidence="3">Carbohydrate degradation; glycolysis; D-glyceraldehyde 3-phosphate and glycerone phosphate from D-glucose: step 4/4.</text>
</comment>
<evidence type="ECO:0000256" key="4">
    <source>
        <dbReference type="ARBA" id="ARBA00005812"/>
    </source>
</evidence>
<accession>U2YSA1</accession>
<dbReference type="Proteomes" id="UP000016986">
    <property type="component" value="Unassembled WGS sequence"/>
</dbReference>
<dbReference type="PANTHER" id="PTHR30559">
    <property type="entry name" value="FRUCTOSE-BISPHOSPHATE ALDOLASE CLASS 2"/>
    <property type="match status" value="1"/>
</dbReference>
<keyword evidence="6" id="KW-0808">Transferase</keyword>
<dbReference type="eggNOG" id="arCOG07500">
    <property type="taxonomic scope" value="Archaea"/>
</dbReference>
<dbReference type="InterPro" id="IPR013785">
    <property type="entry name" value="Aldolase_TIM"/>
</dbReference>
<dbReference type="EMBL" id="BATA01000005">
    <property type="protein sequence ID" value="GAD51632.1"/>
    <property type="molecule type" value="Genomic_DNA"/>
</dbReference>
<dbReference type="AlphaFoldDB" id="U2YSA1"/>
<sequence>MAAENLETTAEEMGHDIKVEVQGAMGAENELTADDIAAADAVIITADTAVQTDRFEGKPVVRGPVKAGVNRAGEMIERAVEAAEAGESGVISEGEGAAEAAESEDEGGSSGGAAAEEPVQRGGDPEKGIFRRFAAGSPANSVRSFRFCAGLRVSASIIGVAGDHSNEVIQMGFYGGDELSKVYADGLEDGFGLVASNIAEPNAMLGLLEGAARVDSDLLLQMSAGACRFAGDGDKVAGLRSMGDYIEVMAEQRDIGVFLNMDHQTDMEFIETQMDLDIPSSIMIDASHEDFEGNVERSREVVEMADEKGSDVLIEAELGQIKGVEDEIESEEAFYTDPEQAVEFVERTGCDLLAISVGTQHGVAKGKDLELRPDLARDIRDALDDHGLDTPLVLHGSSGLRPEQVEEMMQYGICKMNKDTRYQYEYTRTAFDLYREHEAEIVPPEGVPDSRDTFFEDTDWSPNKDHFDPRVAGRQIRERIADVHADLAELAGSAGESRYA</sequence>